<evidence type="ECO:0000259" key="1">
    <source>
        <dbReference type="Pfam" id="PF13264"/>
    </source>
</evidence>
<dbReference type="Proteomes" id="UP000487929">
    <property type="component" value="Unassembled WGS sequence"/>
</dbReference>
<name>A0A7X4W5Z5_9GAMM</name>
<proteinExistence type="predicted"/>
<dbReference type="InterPro" id="IPR025129">
    <property type="entry name" value="DUF4055"/>
</dbReference>
<feature type="domain" description="DUF4055" evidence="1">
    <location>
        <begin position="243"/>
        <end position="378"/>
    </location>
</feature>
<comment type="caution">
    <text evidence="2">The sequence shown here is derived from an EMBL/GenBank/DDBJ whole genome shotgun (WGS) entry which is preliminary data.</text>
</comment>
<protein>
    <submittedName>
        <fullName evidence="2">DUF4055 domain-containing protein</fullName>
    </submittedName>
</protein>
<dbReference type="EMBL" id="WUTT01000001">
    <property type="protein sequence ID" value="NAW35008.1"/>
    <property type="molecule type" value="Genomic_DNA"/>
</dbReference>
<dbReference type="OrthoDB" id="975664at2"/>
<dbReference type="AlphaFoldDB" id="A0A7X4W5Z5"/>
<dbReference type="Pfam" id="PF13264">
    <property type="entry name" value="DUF4055"/>
    <property type="match status" value="1"/>
</dbReference>
<evidence type="ECO:0000313" key="2">
    <source>
        <dbReference type="EMBL" id="NAW35008.1"/>
    </source>
</evidence>
<organism evidence="2 3">
    <name type="scientific">Halomonas alimentaria</name>
    <dbReference type="NCBI Taxonomy" id="147248"/>
    <lineage>
        <taxon>Bacteria</taxon>
        <taxon>Pseudomonadati</taxon>
        <taxon>Pseudomonadota</taxon>
        <taxon>Gammaproteobacteria</taxon>
        <taxon>Oceanospirillales</taxon>
        <taxon>Halomonadaceae</taxon>
        <taxon>Halomonas</taxon>
    </lineage>
</organism>
<accession>A0A7X4W5Z5</accession>
<dbReference type="RefSeq" id="WP_161432243.1">
    <property type="nucleotide sequence ID" value="NZ_WUTT01000001.1"/>
</dbReference>
<keyword evidence="3" id="KW-1185">Reference proteome</keyword>
<gene>
    <name evidence="2" type="ORF">GRB96_11340</name>
</gene>
<evidence type="ECO:0000313" key="3">
    <source>
        <dbReference type="Proteomes" id="UP000487929"/>
    </source>
</evidence>
<sequence>MSVSTPIAEYQDQAPDWRLMSDSLAGERTIKGATTRYLPKTSGMIAAESYARAEDSPIDPAQAAQIYRSYVDRAQYPAWVSDSLRSMNGLVSRLAPTVDLPRQLQNVGTQDGFGLEQLFQRVVGDLLKAGRVALLADFDEDGRPFIAQYAAESVIRWREQAGQLTQVVMVETRSVAEDEFDDSVETVYRVLDLQDGAYRVRLFDADGDVISEDYPGTTAGTLDFIPLTFAGSCDNNTAVDPIPLLSMAQAAMQFYRLSGDYHQALHHCAHPQPVVTGLDEDTDLRVSGPMAAWTLPEGASAFYLETSGTGIEATRQAMLDQRDAALEAGARVLDRGRSAESGDARRARQDDQQATLHNVCHQAAEAIEQVLGYLAVWAGATQLPLFAVEPKFSSEVIDSALVQIVSNMTLAGELPRSVLYNALRKTGVTSLSDEELEEQREGGVVDA</sequence>
<reference evidence="2 3" key="1">
    <citation type="submission" date="2019-12" db="EMBL/GenBank/DDBJ databases">
        <title>Draft genome sequencing of Halomonas alimentaria DSM 15356.</title>
        <authorList>
            <person name="Pandiyan K."/>
            <person name="Kushwaha P."/>
            <person name="Gowdham M."/>
            <person name="Chakdar H."/>
            <person name="Singh A."/>
            <person name="Kumar M."/>
            <person name="Saxena A.K."/>
        </authorList>
    </citation>
    <scope>NUCLEOTIDE SEQUENCE [LARGE SCALE GENOMIC DNA]</scope>
    <source>
        <strain evidence="2 3">DSM 15356</strain>
    </source>
</reference>